<evidence type="ECO:0000313" key="2">
    <source>
        <dbReference type="EMBL" id="KAF0929293.1"/>
    </source>
</evidence>
<dbReference type="Proteomes" id="UP000479710">
    <property type="component" value="Unassembled WGS sequence"/>
</dbReference>
<feature type="region of interest" description="Disordered" evidence="1">
    <location>
        <begin position="30"/>
        <end position="72"/>
    </location>
</feature>
<evidence type="ECO:0000256" key="1">
    <source>
        <dbReference type="SAM" id="MobiDB-lite"/>
    </source>
</evidence>
<evidence type="ECO:0000313" key="3">
    <source>
        <dbReference type="Proteomes" id="UP000479710"/>
    </source>
</evidence>
<reference evidence="2 3" key="1">
    <citation type="submission" date="2019-11" db="EMBL/GenBank/DDBJ databases">
        <title>Whole genome sequence of Oryza granulata.</title>
        <authorList>
            <person name="Li W."/>
        </authorList>
    </citation>
    <scope>NUCLEOTIDE SEQUENCE [LARGE SCALE GENOMIC DNA]</scope>
    <source>
        <strain evidence="3">cv. Menghai</strain>
        <tissue evidence="2">Leaf</tissue>
    </source>
</reference>
<dbReference type="AlphaFoldDB" id="A0A6G1EXC1"/>
<keyword evidence="3" id="KW-1185">Reference proteome</keyword>
<protein>
    <submittedName>
        <fullName evidence="2">Uncharacterized protein</fullName>
    </submittedName>
</protein>
<sequence>MDEVGAVRGVVEEAEKRRCSMECVQAAEEAGVAGKAAPALADEGRAGEEGRKGAAGLRKAEEDLREEVAAND</sequence>
<feature type="compositionally biased region" description="Low complexity" evidence="1">
    <location>
        <begin position="30"/>
        <end position="41"/>
    </location>
</feature>
<proteinExistence type="predicted"/>
<comment type="caution">
    <text evidence="2">The sequence shown here is derived from an EMBL/GenBank/DDBJ whole genome shotgun (WGS) entry which is preliminary data.</text>
</comment>
<accession>A0A6G1EXC1</accession>
<organism evidence="2 3">
    <name type="scientific">Oryza meyeriana var. granulata</name>
    <dbReference type="NCBI Taxonomy" id="110450"/>
    <lineage>
        <taxon>Eukaryota</taxon>
        <taxon>Viridiplantae</taxon>
        <taxon>Streptophyta</taxon>
        <taxon>Embryophyta</taxon>
        <taxon>Tracheophyta</taxon>
        <taxon>Spermatophyta</taxon>
        <taxon>Magnoliopsida</taxon>
        <taxon>Liliopsida</taxon>
        <taxon>Poales</taxon>
        <taxon>Poaceae</taxon>
        <taxon>BOP clade</taxon>
        <taxon>Oryzoideae</taxon>
        <taxon>Oryzeae</taxon>
        <taxon>Oryzinae</taxon>
        <taxon>Oryza</taxon>
        <taxon>Oryza meyeriana</taxon>
    </lineage>
</organism>
<name>A0A6G1EXC1_9ORYZ</name>
<feature type="compositionally biased region" description="Basic and acidic residues" evidence="1">
    <location>
        <begin position="42"/>
        <end position="72"/>
    </location>
</feature>
<dbReference type="EMBL" id="SPHZ02000002">
    <property type="protein sequence ID" value="KAF0929293.1"/>
    <property type="molecule type" value="Genomic_DNA"/>
</dbReference>
<gene>
    <name evidence="2" type="ORF">E2562_019876</name>
</gene>